<accession>A0A7R9KZX2</accession>
<evidence type="ECO:0000256" key="8">
    <source>
        <dbReference type="ARBA" id="ARBA00023136"/>
    </source>
</evidence>
<comment type="function">
    <text evidence="13">Probable chloride channel.</text>
</comment>
<gene>
    <name evidence="14" type="ORF">OSB1V03_LOCUS12964</name>
</gene>
<keyword evidence="4" id="KW-1003">Cell membrane</keyword>
<dbReference type="GO" id="GO:0005229">
    <property type="term" value="F:intracellularly calcium-gated chloride channel activity"/>
    <property type="evidence" value="ECO:0007669"/>
    <property type="project" value="TreeGrafter"/>
</dbReference>
<keyword evidence="11 13" id="KW-0868">Chloride</keyword>
<evidence type="ECO:0000256" key="7">
    <source>
        <dbReference type="ARBA" id="ARBA00023065"/>
    </source>
</evidence>
<evidence type="ECO:0000256" key="11">
    <source>
        <dbReference type="ARBA" id="ARBA00023214"/>
    </source>
</evidence>
<dbReference type="Proteomes" id="UP000759131">
    <property type="component" value="Unassembled WGS sequence"/>
</dbReference>
<keyword evidence="10" id="KW-0325">Glycoprotein</keyword>
<evidence type="ECO:0000256" key="6">
    <source>
        <dbReference type="ARBA" id="ARBA00022989"/>
    </source>
</evidence>
<keyword evidence="3 13" id="KW-0813">Transport</keyword>
<proteinExistence type="inferred from homology"/>
<evidence type="ECO:0000256" key="9">
    <source>
        <dbReference type="ARBA" id="ARBA00023173"/>
    </source>
</evidence>
<keyword evidence="5 13" id="KW-0812">Transmembrane</keyword>
<keyword evidence="6 13" id="KW-1133">Transmembrane helix</keyword>
<dbReference type="InterPro" id="IPR006990">
    <property type="entry name" value="Tweety"/>
</dbReference>
<dbReference type="Pfam" id="PF04906">
    <property type="entry name" value="Tweety"/>
    <property type="match status" value="1"/>
</dbReference>
<dbReference type="OrthoDB" id="187568at2759"/>
<dbReference type="EMBL" id="OC865758">
    <property type="protein sequence ID" value="CAD7632561.1"/>
    <property type="molecule type" value="Genomic_DNA"/>
</dbReference>
<organism evidence="14">
    <name type="scientific">Medioppia subpectinata</name>
    <dbReference type="NCBI Taxonomy" id="1979941"/>
    <lineage>
        <taxon>Eukaryota</taxon>
        <taxon>Metazoa</taxon>
        <taxon>Ecdysozoa</taxon>
        <taxon>Arthropoda</taxon>
        <taxon>Chelicerata</taxon>
        <taxon>Arachnida</taxon>
        <taxon>Acari</taxon>
        <taxon>Acariformes</taxon>
        <taxon>Sarcoptiformes</taxon>
        <taxon>Oribatida</taxon>
        <taxon>Brachypylina</taxon>
        <taxon>Oppioidea</taxon>
        <taxon>Oppiidae</taxon>
        <taxon>Medioppia</taxon>
    </lineage>
</organism>
<comment type="similarity">
    <text evidence="2 13">Belongs to the tweety family.</text>
</comment>
<evidence type="ECO:0000256" key="3">
    <source>
        <dbReference type="ARBA" id="ARBA00022448"/>
    </source>
</evidence>
<dbReference type="PANTHER" id="PTHR12424:SF8">
    <property type="entry name" value="PROTEIN TWEETY"/>
    <property type="match status" value="1"/>
</dbReference>
<sequence length="133" mass="15152">MGDNYENNYDIVDIAKNFHELTHRTLNLQKWENTTFDPDQKDYLISVGMFAVWPITTLVAVLVIYLLTSIFMCCCCSGDRKKQSIRIEFKVFIGLVGLVCGLSFIAGLYGDWELHTGIQSVKNASTDVVDWFN</sequence>
<evidence type="ECO:0000256" key="10">
    <source>
        <dbReference type="ARBA" id="ARBA00023180"/>
    </source>
</evidence>
<evidence type="ECO:0000256" key="4">
    <source>
        <dbReference type="ARBA" id="ARBA00022475"/>
    </source>
</evidence>
<evidence type="ECO:0000256" key="5">
    <source>
        <dbReference type="ARBA" id="ARBA00022692"/>
    </source>
</evidence>
<dbReference type="PANTHER" id="PTHR12424">
    <property type="entry name" value="TWEETY-RELATED"/>
    <property type="match status" value="1"/>
</dbReference>
<evidence type="ECO:0000256" key="12">
    <source>
        <dbReference type="ARBA" id="ARBA00023303"/>
    </source>
</evidence>
<evidence type="ECO:0000256" key="2">
    <source>
        <dbReference type="ARBA" id="ARBA00009849"/>
    </source>
</evidence>
<keyword evidence="9 13" id="KW-0869">Chloride channel</keyword>
<evidence type="ECO:0000256" key="1">
    <source>
        <dbReference type="ARBA" id="ARBA00004651"/>
    </source>
</evidence>
<dbReference type="GO" id="GO:0005886">
    <property type="term" value="C:plasma membrane"/>
    <property type="evidence" value="ECO:0007669"/>
    <property type="project" value="UniProtKB-SubCell"/>
</dbReference>
<comment type="subcellular location">
    <subcellularLocation>
        <location evidence="1">Cell membrane</location>
        <topology evidence="1">Multi-pass membrane protein</topology>
    </subcellularLocation>
</comment>
<evidence type="ECO:0000313" key="15">
    <source>
        <dbReference type="Proteomes" id="UP000759131"/>
    </source>
</evidence>
<keyword evidence="8 13" id="KW-0472">Membrane</keyword>
<feature type="non-terminal residue" evidence="14">
    <location>
        <position position="133"/>
    </location>
</feature>
<name>A0A7R9KZX2_9ACAR</name>
<keyword evidence="15" id="KW-1185">Reference proteome</keyword>
<dbReference type="EMBL" id="CAJPIZ010011183">
    <property type="protein sequence ID" value="CAG2112991.1"/>
    <property type="molecule type" value="Genomic_DNA"/>
</dbReference>
<protein>
    <recommendedName>
        <fullName evidence="13">Protein tweety homolog</fullName>
    </recommendedName>
</protein>
<reference evidence="14" key="1">
    <citation type="submission" date="2020-11" db="EMBL/GenBank/DDBJ databases">
        <authorList>
            <person name="Tran Van P."/>
        </authorList>
    </citation>
    <scope>NUCLEOTIDE SEQUENCE</scope>
</reference>
<keyword evidence="12 13" id="KW-0407">Ion channel</keyword>
<dbReference type="GO" id="GO:0034707">
    <property type="term" value="C:chloride channel complex"/>
    <property type="evidence" value="ECO:0007669"/>
    <property type="project" value="UniProtKB-UniRule"/>
</dbReference>
<dbReference type="GO" id="GO:0072320">
    <property type="term" value="F:volume-sensitive chloride channel activity"/>
    <property type="evidence" value="ECO:0007669"/>
    <property type="project" value="TreeGrafter"/>
</dbReference>
<feature type="transmembrane region" description="Helical" evidence="13">
    <location>
        <begin position="43"/>
        <end position="68"/>
    </location>
</feature>
<evidence type="ECO:0000256" key="13">
    <source>
        <dbReference type="RuleBase" id="RU361114"/>
    </source>
</evidence>
<comment type="caution">
    <text evidence="13">Lacks conserved residue(s) required for the propagation of feature annotation.</text>
</comment>
<keyword evidence="7 13" id="KW-0406">Ion transport</keyword>
<evidence type="ECO:0000313" key="14">
    <source>
        <dbReference type="EMBL" id="CAD7632561.1"/>
    </source>
</evidence>
<dbReference type="AlphaFoldDB" id="A0A7R9KZX2"/>
<feature type="transmembrane region" description="Helical" evidence="13">
    <location>
        <begin position="89"/>
        <end position="109"/>
    </location>
</feature>